<sequence>MAAAIGSVLLCGGVAGCGSSEPGAEERPERAAPSAPTSAPQVAPATAVREAARKGEAFTTVHYRTLAQTPKDGLVTSDVTMTAAPFSLSVTHYAPGEPGEPGENTGIEATAETPILGEMRIVDGATYVKGDAETTAKLGDTPWMKLDVSAPRKDGTSEPDLGRLKGRTPKNPAIGASFLAESHDLRRAGTETIMGVSTTHYRGTLSTTELRKNSATTKDPARRASREEAIEEFEKTGAKRFSTDMWIDPDGFTKQFTMSATTPDGPVAMELTFLAHNEGFSIDPPPADQITHESDHSGQSNG</sequence>
<feature type="region of interest" description="Disordered" evidence="1">
    <location>
        <begin position="146"/>
        <end position="172"/>
    </location>
</feature>
<protein>
    <recommendedName>
        <fullName evidence="4">Lipoprotein</fullName>
    </recommendedName>
</protein>
<dbReference type="InterPro" id="IPR029046">
    <property type="entry name" value="LolA/LolB/LppX"/>
</dbReference>
<gene>
    <name evidence="2" type="ORF">FHS42_003141</name>
</gene>
<feature type="compositionally biased region" description="Basic and acidic residues" evidence="1">
    <location>
        <begin position="150"/>
        <end position="163"/>
    </location>
</feature>
<dbReference type="SUPFAM" id="SSF89392">
    <property type="entry name" value="Prokaryotic lipoproteins and lipoprotein localization factors"/>
    <property type="match status" value="1"/>
</dbReference>
<accession>A0A7W9Q9K7</accession>
<reference evidence="2 3" key="1">
    <citation type="submission" date="2020-08" db="EMBL/GenBank/DDBJ databases">
        <title>Genomic Encyclopedia of Type Strains, Phase III (KMG-III): the genomes of soil and plant-associated and newly described type strains.</title>
        <authorList>
            <person name="Whitman W."/>
        </authorList>
    </citation>
    <scope>NUCLEOTIDE SEQUENCE [LARGE SCALE GENOMIC DNA]</scope>
    <source>
        <strain evidence="2 3">CECT 8305</strain>
    </source>
</reference>
<organism evidence="2 3">
    <name type="scientific">Streptomyces zagrosensis</name>
    <dbReference type="NCBI Taxonomy" id="1042984"/>
    <lineage>
        <taxon>Bacteria</taxon>
        <taxon>Bacillati</taxon>
        <taxon>Actinomycetota</taxon>
        <taxon>Actinomycetes</taxon>
        <taxon>Kitasatosporales</taxon>
        <taxon>Streptomycetaceae</taxon>
        <taxon>Streptomyces</taxon>
    </lineage>
</organism>
<proteinExistence type="predicted"/>
<evidence type="ECO:0000256" key="1">
    <source>
        <dbReference type="SAM" id="MobiDB-lite"/>
    </source>
</evidence>
<feature type="region of interest" description="Disordered" evidence="1">
    <location>
        <begin position="18"/>
        <end position="48"/>
    </location>
</feature>
<name>A0A7W9Q9K7_9ACTN</name>
<feature type="region of interest" description="Disordered" evidence="1">
    <location>
        <begin position="278"/>
        <end position="302"/>
    </location>
</feature>
<dbReference type="Gene3D" id="2.50.20.20">
    <property type="match status" value="1"/>
</dbReference>
<dbReference type="RefSeq" id="WP_184572715.1">
    <property type="nucleotide sequence ID" value="NZ_JACHJL010000007.1"/>
</dbReference>
<dbReference type="Proteomes" id="UP000588098">
    <property type="component" value="Unassembled WGS sequence"/>
</dbReference>
<evidence type="ECO:0000313" key="2">
    <source>
        <dbReference type="EMBL" id="MBB5936066.1"/>
    </source>
</evidence>
<feature type="compositionally biased region" description="Low complexity" evidence="1">
    <location>
        <begin position="31"/>
        <end position="48"/>
    </location>
</feature>
<keyword evidence="3" id="KW-1185">Reference proteome</keyword>
<evidence type="ECO:0000313" key="3">
    <source>
        <dbReference type="Proteomes" id="UP000588098"/>
    </source>
</evidence>
<dbReference type="EMBL" id="JACHJL010000007">
    <property type="protein sequence ID" value="MBB5936066.1"/>
    <property type="molecule type" value="Genomic_DNA"/>
</dbReference>
<dbReference type="AlphaFoldDB" id="A0A7W9Q9K7"/>
<evidence type="ECO:0008006" key="4">
    <source>
        <dbReference type="Google" id="ProtNLM"/>
    </source>
</evidence>
<comment type="caution">
    <text evidence="2">The sequence shown here is derived from an EMBL/GenBank/DDBJ whole genome shotgun (WGS) entry which is preliminary data.</text>
</comment>